<proteinExistence type="predicted"/>
<dbReference type="STRING" id="322710.Avin_43430"/>
<evidence type="ECO:0000313" key="3">
    <source>
        <dbReference type="Proteomes" id="UP000002424"/>
    </source>
</evidence>
<sequence>MAPFDPPGRRIHGPDGRVGRLRTTTAAPHEPFLPAPAPTARLSPGSALPASGQRRNHRRIR</sequence>
<dbReference type="EMBL" id="CP001157">
    <property type="protein sequence ID" value="ACO80464.1"/>
    <property type="molecule type" value="Genomic_DNA"/>
</dbReference>
<keyword evidence="3" id="KW-1185">Reference proteome</keyword>
<dbReference type="HOGENOM" id="CLU_2912483_0_0_6"/>
<dbReference type="EnsemblBacteria" id="ACO80464">
    <property type="protein sequence ID" value="ACO80464"/>
    <property type="gene ID" value="Avin_43430"/>
</dbReference>
<organism evidence="2 3">
    <name type="scientific">Azotobacter vinelandii (strain DJ / ATCC BAA-1303)</name>
    <dbReference type="NCBI Taxonomy" id="322710"/>
    <lineage>
        <taxon>Bacteria</taxon>
        <taxon>Pseudomonadati</taxon>
        <taxon>Pseudomonadota</taxon>
        <taxon>Gammaproteobacteria</taxon>
        <taxon>Pseudomonadales</taxon>
        <taxon>Pseudomonadaceae</taxon>
        <taxon>Azotobacter</taxon>
    </lineage>
</organism>
<accession>C1DFR8</accession>
<dbReference type="AlphaFoldDB" id="C1DFR8"/>
<dbReference type="Proteomes" id="UP000002424">
    <property type="component" value="Chromosome"/>
</dbReference>
<feature type="region of interest" description="Disordered" evidence="1">
    <location>
        <begin position="1"/>
        <end position="61"/>
    </location>
</feature>
<evidence type="ECO:0000313" key="2">
    <source>
        <dbReference type="EMBL" id="ACO80464.1"/>
    </source>
</evidence>
<gene>
    <name evidence="2" type="ordered locus">Avin_43430</name>
</gene>
<protein>
    <submittedName>
        <fullName evidence="2">Uncharacterized protein</fullName>
    </submittedName>
</protein>
<name>C1DFR8_AZOVD</name>
<evidence type="ECO:0000256" key="1">
    <source>
        <dbReference type="SAM" id="MobiDB-lite"/>
    </source>
</evidence>
<dbReference type="KEGG" id="avn:Avin_43430"/>
<reference evidence="2 3" key="1">
    <citation type="journal article" date="2009" name="J. Bacteriol.">
        <title>Genome sequence of Azotobacter vinelandii, an obligate aerobe specialized to support diverse anaerobic metabolic processes.</title>
        <authorList>
            <person name="Setubal J.C."/>
            <person name="dos Santos P."/>
            <person name="Goldman B.S."/>
            <person name="Ertesvag H."/>
            <person name="Espin G."/>
            <person name="Rubio L.M."/>
            <person name="Valla S."/>
            <person name="Almeida N.F."/>
            <person name="Balasubramanian D."/>
            <person name="Cromes L."/>
            <person name="Curatti L."/>
            <person name="Du Z."/>
            <person name="Godsy E."/>
            <person name="Goodner B."/>
            <person name="Hellner-Burris K."/>
            <person name="Hernandez J.A."/>
            <person name="Houmiel K."/>
            <person name="Imperial J."/>
            <person name="Kennedy C."/>
            <person name="Larson T.J."/>
            <person name="Latreille P."/>
            <person name="Ligon L.S."/>
            <person name="Lu J."/>
            <person name="Maerk M."/>
            <person name="Miller N.M."/>
            <person name="Norton S."/>
            <person name="O'Carroll I.P."/>
            <person name="Paulsen I."/>
            <person name="Raulfs E.C."/>
            <person name="Roemer R."/>
            <person name="Rosser J."/>
            <person name="Segura D."/>
            <person name="Slater S."/>
            <person name="Stricklin S.L."/>
            <person name="Studholme D.J."/>
            <person name="Sun J."/>
            <person name="Viana C.J."/>
            <person name="Wallin E."/>
            <person name="Wang B."/>
            <person name="Wheeler C."/>
            <person name="Zhu H."/>
            <person name="Dean D.R."/>
            <person name="Dixon R."/>
            <person name="Wood D."/>
        </authorList>
    </citation>
    <scope>NUCLEOTIDE SEQUENCE [LARGE SCALE GENOMIC DNA]</scope>
    <source>
        <strain evidence="3">DJ / ATCC BAA-1303</strain>
    </source>
</reference>